<dbReference type="GO" id="GO:0000724">
    <property type="term" value="P:double-strand break repair via homologous recombination"/>
    <property type="evidence" value="ECO:0007669"/>
    <property type="project" value="TreeGrafter"/>
</dbReference>
<dbReference type="EMBL" id="FUEG01000001">
    <property type="protein sequence ID" value="SJK97438.1"/>
    <property type="molecule type" value="Genomic_DNA"/>
</dbReference>
<evidence type="ECO:0000313" key="4">
    <source>
        <dbReference type="Proteomes" id="UP000219338"/>
    </source>
</evidence>
<evidence type="ECO:0000259" key="2">
    <source>
        <dbReference type="PROSITE" id="PS50966"/>
    </source>
</evidence>
<sequence length="173" mass="18973">MMLHCHRNSALDAEHRADISDLDCYDLGQPQAMSLSILQLADAIIDSVEPTGVTDDALHRLQAVFPDSLILAALDIIDRENVIKYETISGHVHYEVAGSSGTHTVNIGVSLGPASSFCSCPAHIYSVLLSKTHLMCKHVLAVRLAERIRVCNRRAMGQEELAVTLQHRYTNVS</sequence>
<feature type="domain" description="SWIM-type" evidence="2">
    <location>
        <begin position="103"/>
        <end position="147"/>
    </location>
</feature>
<gene>
    <name evidence="3" type="ORF">ARMOST_00690</name>
</gene>
<keyword evidence="4" id="KW-1185">Reference proteome</keyword>
<proteinExistence type="predicted"/>
<keyword evidence="1" id="KW-0479">Metal-binding</keyword>
<reference evidence="4" key="1">
    <citation type="journal article" date="2017" name="Nat. Ecol. Evol.">
        <title>Genome expansion and lineage-specific genetic innovations in the forest pathogenic fungi Armillaria.</title>
        <authorList>
            <person name="Sipos G."/>
            <person name="Prasanna A.N."/>
            <person name="Walter M.C."/>
            <person name="O'Connor E."/>
            <person name="Balint B."/>
            <person name="Krizsan K."/>
            <person name="Kiss B."/>
            <person name="Hess J."/>
            <person name="Varga T."/>
            <person name="Slot J."/>
            <person name="Riley R."/>
            <person name="Boka B."/>
            <person name="Rigling D."/>
            <person name="Barry K."/>
            <person name="Lee J."/>
            <person name="Mihaltcheva S."/>
            <person name="LaButti K."/>
            <person name="Lipzen A."/>
            <person name="Waldron R."/>
            <person name="Moloney N.M."/>
            <person name="Sperisen C."/>
            <person name="Kredics L."/>
            <person name="Vagvoelgyi C."/>
            <person name="Patrignani A."/>
            <person name="Fitzpatrick D."/>
            <person name="Nagy I."/>
            <person name="Doyle S."/>
            <person name="Anderson J.B."/>
            <person name="Grigoriev I.V."/>
            <person name="Gueldener U."/>
            <person name="Muensterkoetter M."/>
            <person name="Nagy L.G."/>
        </authorList>
    </citation>
    <scope>NUCLEOTIDE SEQUENCE [LARGE SCALE GENOMIC DNA]</scope>
    <source>
        <strain evidence="4">C18/9</strain>
    </source>
</reference>
<dbReference type="OrthoDB" id="337581at2759"/>
<accession>A0A284QLW6</accession>
<evidence type="ECO:0000313" key="3">
    <source>
        <dbReference type="EMBL" id="SJK97438.1"/>
    </source>
</evidence>
<dbReference type="GO" id="GO:0097196">
    <property type="term" value="C:Shu complex"/>
    <property type="evidence" value="ECO:0007669"/>
    <property type="project" value="TreeGrafter"/>
</dbReference>
<organism evidence="3 4">
    <name type="scientific">Armillaria ostoyae</name>
    <name type="common">Armillaria root rot fungus</name>
    <dbReference type="NCBI Taxonomy" id="47428"/>
    <lineage>
        <taxon>Eukaryota</taxon>
        <taxon>Fungi</taxon>
        <taxon>Dikarya</taxon>
        <taxon>Basidiomycota</taxon>
        <taxon>Agaricomycotina</taxon>
        <taxon>Agaricomycetes</taxon>
        <taxon>Agaricomycetidae</taxon>
        <taxon>Agaricales</taxon>
        <taxon>Marasmiineae</taxon>
        <taxon>Physalacriaceae</taxon>
        <taxon>Armillaria</taxon>
    </lineage>
</organism>
<dbReference type="GO" id="GO:0008270">
    <property type="term" value="F:zinc ion binding"/>
    <property type="evidence" value="ECO:0007669"/>
    <property type="project" value="UniProtKB-KW"/>
</dbReference>
<dbReference type="PANTHER" id="PTHR28498">
    <property type="entry name" value="ZINC FINGER SWIM DOMAIN-CONTAINING PROTEIN 7"/>
    <property type="match status" value="1"/>
</dbReference>
<dbReference type="PANTHER" id="PTHR28498:SF1">
    <property type="entry name" value="ZINC FINGER SWIM DOMAIN-CONTAINING PROTEIN 7"/>
    <property type="match status" value="1"/>
</dbReference>
<dbReference type="Pfam" id="PF04434">
    <property type="entry name" value="SWIM"/>
    <property type="match status" value="1"/>
</dbReference>
<dbReference type="OMA" id="CHRNSAL"/>
<keyword evidence="1" id="KW-0863">Zinc-finger</keyword>
<dbReference type="PROSITE" id="PS50966">
    <property type="entry name" value="ZF_SWIM"/>
    <property type="match status" value="1"/>
</dbReference>
<evidence type="ECO:0000256" key="1">
    <source>
        <dbReference type="PROSITE-ProRule" id="PRU00325"/>
    </source>
</evidence>
<name>A0A284QLW6_ARMOS</name>
<dbReference type="Proteomes" id="UP000219338">
    <property type="component" value="Unassembled WGS sequence"/>
</dbReference>
<dbReference type="InterPro" id="IPR007527">
    <property type="entry name" value="Znf_SWIM"/>
</dbReference>
<dbReference type="AlphaFoldDB" id="A0A284QLW6"/>
<protein>
    <recommendedName>
        <fullName evidence="2">SWIM-type domain-containing protein</fullName>
    </recommendedName>
</protein>
<keyword evidence="1" id="KW-0862">Zinc</keyword>